<proteinExistence type="predicted"/>
<organism evidence="1">
    <name type="scientific">Anguilla anguilla</name>
    <name type="common">European freshwater eel</name>
    <name type="synonym">Muraena anguilla</name>
    <dbReference type="NCBI Taxonomy" id="7936"/>
    <lineage>
        <taxon>Eukaryota</taxon>
        <taxon>Metazoa</taxon>
        <taxon>Chordata</taxon>
        <taxon>Craniata</taxon>
        <taxon>Vertebrata</taxon>
        <taxon>Euteleostomi</taxon>
        <taxon>Actinopterygii</taxon>
        <taxon>Neopterygii</taxon>
        <taxon>Teleostei</taxon>
        <taxon>Anguilliformes</taxon>
        <taxon>Anguillidae</taxon>
        <taxon>Anguilla</taxon>
    </lineage>
</organism>
<accession>A0A0E9VEK0</accession>
<reference evidence="1" key="2">
    <citation type="journal article" date="2015" name="Fish Shellfish Immunol.">
        <title>Early steps in the European eel (Anguilla anguilla)-Vibrio vulnificus interaction in the gills: Role of the RtxA13 toxin.</title>
        <authorList>
            <person name="Callol A."/>
            <person name="Pajuelo D."/>
            <person name="Ebbesson L."/>
            <person name="Teles M."/>
            <person name="MacKenzie S."/>
            <person name="Amaro C."/>
        </authorList>
    </citation>
    <scope>NUCLEOTIDE SEQUENCE</scope>
</reference>
<dbReference type="AlphaFoldDB" id="A0A0E9VEK0"/>
<dbReference type="EMBL" id="GBXM01032090">
    <property type="protein sequence ID" value="JAH76487.1"/>
    <property type="molecule type" value="Transcribed_RNA"/>
</dbReference>
<name>A0A0E9VEK0_ANGAN</name>
<reference evidence="1" key="1">
    <citation type="submission" date="2014-11" db="EMBL/GenBank/DDBJ databases">
        <authorList>
            <person name="Amaro Gonzalez C."/>
        </authorList>
    </citation>
    <scope>NUCLEOTIDE SEQUENCE</scope>
</reference>
<protein>
    <submittedName>
        <fullName evidence="1">Uncharacterized protein</fullName>
    </submittedName>
</protein>
<sequence>MTPPASSLLPVRGTWVLERPVRLVLSVCQRGM</sequence>
<evidence type="ECO:0000313" key="1">
    <source>
        <dbReference type="EMBL" id="JAH76487.1"/>
    </source>
</evidence>